<keyword evidence="3" id="KW-0964">Secreted</keyword>
<evidence type="ECO:0000256" key="3">
    <source>
        <dbReference type="ARBA" id="ARBA00022525"/>
    </source>
</evidence>
<dbReference type="eggNOG" id="KOG1721">
    <property type="taxonomic scope" value="Eukaryota"/>
</dbReference>
<evidence type="ECO:0000256" key="4">
    <source>
        <dbReference type="ARBA" id="ARBA00022729"/>
    </source>
</evidence>
<sequence>MRVTSTACALVLALICSVQLGDACLDIDKLLANVVFDVSRDLLKEELARYNPSPLTEESFLKVQQCFANVSVTERFAHSVVILSKKILQSNDCIEAVF</sequence>
<comment type="similarity">
    <text evidence="2">Belongs to the secretoglobin family.</text>
</comment>
<dbReference type="InterPro" id="IPR053723">
    <property type="entry name" value="Secretoglobin_Domain_sf"/>
</dbReference>
<dbReference type="Proteomes" id="UP000001595">
    <property type="component" value="Chromosome 19"/>
</dbReference>
<dbReference type="InterPro" id="IPR035960">
    <property type="entry name" value="Secretoglobin_sf"/>
</dbReference>
<evidence type="ECO:0000256" key="5">
    <source>
        <dbReference type="SAM" id="SignalP"/>
    </source>
</evidence>
<comment type="subcellular location">
    <subcellularLocation>
        <location evidence="1">Secreted</location>
    </subcellularLocation>
</comment>
<reference evidence="6" key="3">
    <citation type="submission" date="2025-09" db="UniProtKB">
        <authorList>
            <consortium name="Ensembl"/>
        </authorList>
    </citation>
    <scope>IDENTIFICATION</scope>
</reference>
<gene>
    <name evidence="6" type="primary">SCGB2B2</name>
</gene>
<dbReference type="Gene3D" id="1.20.920.50">
    <property type="match status" value="1"/>
</dbReference>
<dbReference type="OMA" id="QCYRNIS"/>
<dbReference type="InParanoid" id="H2NYD6"/>
<name>H2NYD6_PONAB</name>
<evidence type="ECO:0000256" key="2">
    <source>
        <dbReference type="ARBA" id="ARBA00008650"/>
    </source>
</evidence>
<dbReference type="HOGENOM" id="CLU_2412691_0_0_1"/>
<organism evidence="6 7">
    <name type="scientific">Pongo abelii</name>
    <name type="common">Sumatran orangutan</name>
    <name type="synonym">Pongo pygmaeus abelii</name>
    <dbReference type="NCBI Taxonomy" id="9601"/>
    <lineage>
        <taxon>Eukaryota</taxon>
        <taxon>Metazoa</taxon>
        <taxon>Chordata</taxon>
        <taxon>Craniata</taxon>
        <taxon>Vertebrata</taxon>
        <taxon>Euteleostomi</taxon>
        <taxon>Mammalia</taxon>
        <taxon>Eutheria</taxon>
        <taxon>Euarchontoglires</taxon>
        <taxon>Primates</taxon>
        <taxon>Haplorrhini</taxon>
        <taxon>Catarrhini</taxon>
        <taxon>Hominidae</taxon>
        <taxon>Pongo</taxon>
    </lineage>
</organism>
<dbReference type="PROSITE" id="PS51311">
    <property type="entry name" value="SCGB"/>
    <property type="match status" value="1"/>
</dbReference>
<evidence type="ECO:0000313" key="7">
    <source>
        <dbReference type="Proteomes" id="UP000001595"/>
    </source>
</evidence>
<evidence type="ECO:0000313" key="6">
    <source>
        <dbReference type="Ensembl" id="ENSPPYP00000011017.2"/>
    </source>
</evidence>
<dbReference type="GO" id="GO:0005576">
    <property type="term" value="C:extracellular region"/>
    <property type="evidence" value="ECO:0007669"/>
    <property type="project" value="UniProtKB-SubCell"/>
</dbReference>
<protein>
    <submittedName>
        <fullName evidence="6">Secretoglobin family 2B member 2</fullName>
    </submittedName>
</protein>
<evidence type="ECO:0000256" key="1">
    <source>
        <dbReference type="ARBA" id="ARBA00004613"/>
    </source>
</evidence>
<feature type="signal peptide" evidence="5">
    <location>
        <begin position="1"/>
        <end position="23"/>
    </location>
</feature>
<proteinExistence type="inferred from homology"/>
<dbReference type="InterPro" id="IPR016126">
    <property type="entry name" value="Secretoglobin"/>
</dbReference>
<dbReference type="AlphaFoldDB" id="H2NYD6"/>
<dbReference type="Pfam" id="PF01099">
    <property type="entry name" value="Uteroglobin"/>
    <property type="match status" value="1"/>
</dbReference>
<reference evidence="6 7" key="1">
    <citation type="submission" date="2008-02" db="EMBL/GenBank/DDBJ databases">
        <title>A 6x draft sequence assembly of the Pongo pygmaeus abelii genome.</title>
        <authorList>
            <person name="Wilson R.K."/>
            <person name="Mardis E."/>
        </authorList>
    </citation>
    <scope>NUCLEOTIDE SEQUENCE [LARGE SCALE GENOMIC DNA]</scope>
</reference>
<dbReference type="SUPFAM" id="SSF48201">
    <property type="entry name" value="Uteroglobin-like"/>
    <property type="match status" value="1"/>
</dbReference>
<accession>H2NYD6</accession>
<dbReference type="GeneTree" id="ENSGT00410000028752"/>
<keyword evidence="4 5" id="KW-0732">Signal</keyword>
<keyword evidence="7" id="KW-1185">Reference proteome</keyword>
<feature type="chain" id="PRO_5035285355" evidence="5">
    <location>
        <begin position="24"/>
        <end position="98"/>
    </location>
</feature>
<dbReference type="Ensembl" id="ENSPPYT00000011447.2">
    <property type="protein sequence ID" value="ENSPPYP00000011017.2"/>
    <property type="gene ID" value="ENSPPYG00000009840.2"/>
</dbReference>
<reference evidence="6" key="2">
    <citation type="submission" date="2025-08" db="UniProtKB">
        <authorList>
            <consortium name="Ensembl"/>
        </authorList>
    </citation>
    <scope>IDENTIFICATION</scope>
</reference>